<organism evidence="1">
    <name type="scientific">Tetraselmis chuii</name>
    <dbReference type="NCBI Taxonomy" id="63592"/>
    <lineage>
        <taxon>Eukaryota</taxon>
        <taxon>Viridiplantae</taxon>
        <taxon>Chlorophyta</taxon>
        <taxon>core chlorophytes</taxon>
        <taxon>Chlorodendrophyceae</taxon>
        <taxon>Chlorodendrales</taxon>
        <taxon>Chlorodendraceae</taxon>
        <taxon>Tetraselmis</taxon>
    </lineage>
</organism>
<reference evidence="1" key="1">
    <citation type="submission" date="2021-01" db="EMBL/GenBank/DDBJ databases">
        <authorList>
            <person name="Corre E."/>
            <person name="Pelletier E."/>
            <person name="Niang G."/>
            <person name="Scheremetjew M."/>
            <person name="Finn R."/>
            <person name="Kale V."/>
            <person name="Holt S."/>
            <person name="Cochrane G."/>
            <person name="Meng A."/>
            <person name="Brown T."/>
            <person name="Cohen L."/>
        </authorList>
    </citation>
    <scope>NUCLEOTIDE SEQUENCE</scope>
    <source>
        <strain evidence="1">PLY429</strain>
    </source>
</reference>
<dbReference type="PANTHER" id="PTHR35114:SF1">
    <property type="entry name" value="CYTOCHROME OXIDASE COMPLEX ASSEMBLY PROTEIN"/>
    <property type="match status" value="1"/>
</dbReference>
<dbReference type="AlphaFoldDB" id="A0A7S1X9H0"/>
<proteinExistence type="predicted"/>
<sequence length="167" mass="18170">MGSLRRAAGLAGGALLSGTFGYCFVDAATDALTFRILRRMAMERIEESDRVRAFVCRTQPEAPMTTGPWYDSTVRLLRSGQLAVVTFQVAGPSASTEVWVRATRPQGWRSTFLYNTLGPGQWELLSLEGTLKAEGGLAKRVSLVEAPAPKECADCETDNPKIKNPDS</sequence>
<gene>
    <name evidence="1" type="ORF">TCHU04912_LOCUS18388</name>
</gene>
<name>A0A7S1X9H0_9CHLO</name>
<dbReference type="EMBL" id="HBGG01035051">
    <property type="protein sequence ID" value="CAD9216148.1"/>
    <property type="molecule type" value="Transcribed_RNA"/>
</dbReference>
<dbReference type="PANTHER" id="PTHR35114">
    <property type="entry name" value="CYTOCHROME OXIDASE COMPLEX ASSEMBLY PROTEIN"/>
    <property type="match status" value="1"/>
</dbReference>
<accession>A0A7S1X9H0</accession>
<evidence type="ECO:0000313" key="1">
    <source>
        <dbReference type="EMBL" id="CAD9216148.1"/>
    </source>
</evidence>
<protein>
    <submittedName>
        <fullName evidence="1">Uncharacterized protein</fullName>
    </submittedName>
</protein>